<proteinExistence type="predicted"/>
<sequence>MKRTLFFTLILCALTSVSRADIIEIVNGLIFFDRQIQQASFEIPTDRDTGIINIQALQGKVKYYDEWGNKRTLKPKHAKEYRFTYRGETIRMISTKNSDFNKQGLALVLRNSLFLRCTMDGPVRLLEFRKGPLMMLSPGPNPRAIPATTAFESNPAVVYVLIKDGKSLVVNDLFTESSIKRFLPDCPKLLDKLKKERIRAVDAPLIVKFYNENCATEITQ</sequence>
<dbReference type="Proteomes" id="UP001348817">
    <property type="component" value="Plasmid pFA5"/>
</dbReference>
<evidence type="ECO:0000313" key="2">
    <source>
        <dbReference type="EMBL" id="BDD12536.1"/>
    </source>
</evidence>
<feature type="signal peptide" evidence="1">
    <location>
        <begin position="1"/>
        <end position="20"/>
    </location>
</feature>
<keyword evidence="1" id="KW-0732">Signal</keyword>
<dbReference type="RefSeq" id="WP_338395855.1">
    <property type="nucleotide sequence ID" value="NZ_AP025319.1"/>
</dbReference>
<evidence type="ECO:0000313" key="3">
    <source>
        <dbReference type="Proteomes" id="UP001348817"/>
    </source>
</evidence>
<keyword evidence="2" id="KW-0614">Plasmid</keyword>
<dbReference type="AlphaFoldDB" id="A0AAU9DHF4"/>
<gene>
    <name evidence="2" type="ORF">FUAX_49680</name>
</gene>
<protein>
    <recommendedName>
        <fullName evidence="4">GLPGLI family protein</fullName>
    </recommendedName>
</protein>
<name>A0AAU9DHF4_9BACT</name>
<keyword evidence="3" id="KW-1185">Reference proteome</keyword>
<reference evidence="2 3" key="1">
    <citation type="submission" date="2021-12" db="EMBL/GenBank/DDBJ databases">
        <title>Genome sequencing of bacteria with rrn-lacking chromosome and rrn-plasmid.</title>
        <authorList>
            <person name="Anda M."/>
            <person name="Iwasaki W."/>
        </authorList>
    </citation>
    <scope>NUCLEOTIDE SEQUENCE [LARGE SCALE GENOMIC DNA]</scope>
    <source>
        <strain evidence="2 3">DSM 100852</strain>
        <plasmid evidence="2 3">pFA5</plasmid>
    </source>
</reference>
<feature type="chain" id="PRO_5043795914" description="GLPGLI family protein" evidence="1">
    <location>
        <begin position="21"/>
        <end position="220"/>
    </location>
</feature>
<evidence type="ECO:0000256" key="1">
    <source>
        <dbReference type="SAM" id="SignalP"/>
    </source>
</evidence>
<dbReference type="KEGG" id="fax:FUAX_49680"/>
<dbReference type="EMBL" id="AP025319">
    <property type="protein sequence ID" value="BDD12536.1"/>
    <property type="molecule type" value="Genomic_DNA"/>
</dbReference>
<evidence type="ECO:0008006" key="4">
    <source>
        <dbReference type="Google" id="ProtNLM"/>
    </source>
</evidence>
<accession>A0AAU9DHF4</accession>
<organism evidence="2 3">
    <name type="scientific">Fulvitalea axinellae</name>
    <dbReference type="NCBI Taxonomy" id="1182444"/>
    <lineage>
        <taxon>Bacteria</taxon>
        <taxon>Pseudomonadati</taxon>
        <taxon>Bacteroidota</taxon>
        <taxon>Cytophagia</taxon>
        <taxon>Cytophagales</taxon>
        <taxon>Persicobacteraceae</taxon>
        <taxon>Fulvitalea</taxon>
    </lineage>
</organism>
<geneLocation type="plasmid" evidence="2 3">
    <name>pFA5</name>
</geneLocation>